<keyword evidence="2" id="KW-0238">DNA-binding</keyword>
<dbReference type="AlphaFoldDB" id="A0A921H8W0"/>
<dbReference type="GO" id="GO:0003700">
    <property type="term" value="F:DNA-binding transcription factor activity"/>
    <property type="evidence" value="ECO:0007669"/>
    <property type="project" value="InterPro"/>
</dbReference>
<dbReference type="InterPro" id="IPR009057">
    <property type="entry name" value="Homeodomain-like_sf"/>
</dbReference>
<proteinExistence type="predicted"/>
<evidence type="ECO:0000256" key="1">
    <source>
        <dbReference type="ARBA" id="ARBA00023015"/>
    </source>
</evidence>
<evidence type="ECO:0000256" key="2">
    <source>
        <dbReference type="ARBA" id="ARBA00023125"/>
    </source>
</evidence>
<evidence type="ECO:0000313" key="5">
    <source>
        <dbReference type="EMBL" id="HJF72526.1"/>
    </source>
</evidence>
<sequence length="304" mass="35600">MKESTPITIKELAQRVPPDYTSESLIIYNHVTNEKAFIGEEIRKQGIIVTETCSFSLCTWGEAEVIINTQNYRIKKDHLIIVFPKQVIKPIHTTPDYEARIIFISSDYFNEKCQEMLPLRFKMQFHPVIGINEDEIKLLESYYSLLSRKTDKLNPHFSELAVHKLAHALFYDLYNFVYCHIQDKNFELSHPDNMFNRFITLVEEHHLKERDIIFYANKLCLTPKYLSSIIRAASGKFAGEWIDYYVITSAQSLLVSSTKTIQEIGYSLNFPSPSAFTKFFKRIMKMSPREYRNNQLNNTTHQIS</sequence>
<keyword evidence="1" id="KW-0805">Transcription regulation</keyword>
<gene>
    <name evidence="5" type="ORF">K8V05_17385</name>
</gene>
<dbReference type="InterPro" id="IPR018060">
    <property type="entry name" value="HTH_AraC"/>
</dbReference>
<evidence type="ECO:0000313" key="6">
    <source>
        <dbReference type="Proteomes" id="UP000742098"/>
    </source>
</evidence>
<dbReference type="PANTHER" id="PTHR43280:SF32">
    <property type="entry name" value="TRANSCRIPTIONAL REGULATORY PROTEIN"/>
    <property type="match status" value="1"/>
</dbReference>
<dbReference type="PROSITE" id="PS01124">
    <property type="entry name" value="HTH_ARAC_FAMILY_2"/>
    <property type="match status" value="1"/>
</dbReference>
<dbReference type="PANTHER" id="PTHR43280">
    <property type="entry name" value="ARAC-FAMILY TRANSCRIPTIONAL REGULATOR"/>
    <property type="match status" value="1"/>
</dbReference>
<comment type="caution">
    <text evidence="5">The sequence shown here is derived from an EMBL/GenBank/DDBJ whole genome shotgun (WGS) entry which is preliminary data.</text>
</comment>
<protein>
    <submittedName>
        <fullName evidence="5">AraC family transcriptional regulator</fullName>
    </submittedName>
</protein>
<evidence type="ECO:0000256" key="3">
    <source>
        <dbReference type="ARBA" id="ARBA00023163"/>
    </source>
</evidence>
<accession>A0A921H8W0</accession>
<feature type="domain" description="HTH araC/xylS-type" evidence="4">
    <location>
        <begin position="196"/>
        <end position="294"/>
    </location>
</feature>
<dbReference type="SMART" id="SM00342">
    <property type="entry name" value="HTH_ARAC"/>
    <property type="match status" value="1"/>
</dbReference>
<dbReference type="GO" id="GO:0043565">
    <property type="term" value="F:sequence-specific DNA binding"/>
    <property type="evidence" value="ECO:0007669"/>
    <property type="project" value="InterPro"/>
</dbReference>
<evidence type="ECO:0000259" key="4">
    <source>
        <dbReference type="PROSITE" id="PS01124"/>
    </source>
</evidence>
<keyword evidence="3" id="KW-0804">Transcription</keyword>
<reference evidence="5" key="1">
    <citation type="journal article" date="2021" name="PeerJ">
        <title>Extensive microbial diversity within the chicken gut microbiome revealed by metagenomics and culture.</title>
        <authorList>
            <person name="Gilroy R."/>
            <person name="Ravi A."/>
            <person name="Getino M."/>
            <person name="Pursley I."/>
            <person name="Horton D.L."/>
            <person name="Alikhan N.F."/>
            <person name="Baker D."/>
            <person name="Gharbi K."/>
            <person name="Hall N."/>
            <person name="Watson M."/>
            <person name="Adriaenssens E.M."/>
            <person name="Foster-Nyarko E."/>
            <person name="Jarju S."/>
            <person name="Secka A."/>
            <person name="Antonio M."/>
            <person name="Oren A."/>
            <person name="Chaudhuri R.R."/>
            <person name="La Ragione R."/>
            <person name="Hildebrand F."/>
            <person name="Pallen M.J."/>
        </authorList>
    </citation>
    <scope>NUCLEOTIDE SEQUENCE</scope>
    <source>
        <strain evidence="5">6966</strain>
    </source>
</reference>
<dbReference type="Gene3D" id="1.10.10.60">
    <property type="entry name" value="Homeodomain-like"/>
    <property type="match status" value="1"/>
</dbReference>
<name>A0A921H8W0_9BACT</name>
<dbReference type="EMBL" id="DYVS01000334">
    <property type="protein sequence ID" value="HJF72526.1"/>
    <property type="molecule type" value="Genomic_DNA"/>
</dbReference>
<reference evidence="5" key="2">
    <citation type="submission" date="2021-09" db="EMBL/GenBank/DDBJ databases">
        <authorList>
            <person name="Gilroy R."/>
        </authorList>
    </citation>
    <scope>NUCLEOTIDE SEQUENCE</scope>
    <source>
        <strain evidence="5">6966</strain>
    </source>
</reference>
<dbReference type="SUPFAM" id="SSF46689">
    <property type="entry name" value="Homeodomain-like"/>
    <property type="match status" value="1"/>
</dbReference>
<dbReference type="Proteomes" id="UP000742098">
    <property type="component" value="Unassembled WGS sequence"/>
</dbReference>
<organism evidence="5 6">
    <name type="scientific">Butyricimonas virosa</name>
    <dbReference type="NCBI Taxonomy" id="544645"/>
    <lineage>
        <taxon>Bacteria</taxon>
        <taxon>Pseudomonadati</taxon>
        <taxon>Bacteroidota</taxon>
        <taxon>Bacteroidia</taxon>
        <taxon>Bacteroidales</taxon>
        <taxon>Odoribacteraceae</taxon>
        <taxon>Butyricimonas</taxon>
    </lineage>
</organism>
<dbReference type="Pfam" id="PF12833">
    <property type="entry name" value="HTH_18"/>
    <property type="match status" value="1"/>
</dbReference>